<keyword evidence="4" id="KW-0325">Glycoprotein</keyword>
<sequence>MKYQVILSRSFSQYEQKHFGYGLIIGSFVIVWSICTVFFHYSDPLTVLNLQQLNGTIEEAAHGTALVSVPKFVDIPTYPIESKNNVKAETKGVKKNNLNNNYAVDNVKEDIKQMADQINTRLSCNTSEPRLSYCKIEGRNIMIQGNSSTIFIPAGSCSKLEKQYLWSITPYVRKDSIALTQRVKKWHVNSTSGFPACSQNSNIPAILFSIGGYSGNTFHDFSDIIVPLYLTSKKFNGEVKFLLSDYKPWWVSKFSVILKHLSNYQVININIDQEVRCYEQLIIGLEFHKELSIDSQRTTDNGGDLMSMKDFKAFLRGAFSLNRTSAIKVHKHNHSHGLRPRLVIISRKWSRSFTNQDEIVKMATTVGYNVILAEARLSTNLSEFAGLLNSGDVLMGVHGAGLTNMVFLPEDAVVIQIIPFGNIDGLARKCFKNPAKDMNIRYLEYKIRVEESSLIHQYPRNHSILRDPSSIHRHGWDAVKSTYLDKQNVRLDVKRFRVVLLTALKLLH</sequence>
<accession>A0A2I7ZAV4</accession>
<keyword evidence="5" id="KW-1133">Transmembrane helix</keyword>
<dbReference type="PANTHER" id="PTHR20961:SF5">
    <property type="entry name" value="GLYCOSYLTRANSFERASE-RELATED"/>
    <property type="match status" value="1"/>
</dbReference>
<proteinExistence type="evidence at transcript level"/>
<organism evidence="7">
    <name type="scientific">Sesuvium portulacastrum</name>
    <name type="common">Shoreline sea purslane</name>
    <name type="synonym">Portulaca portulacastrum</name>
    <dbReference type="NCBI Taxonomy" id="221166"/>
    <lineage>
        <taxon>Eukaryota</taxon>
        <taxon>Viridiplantae</taxon>
        <taxon>Streptophyta</taxon>
        <taxon>Embryophyta</taxon>
        <taxon>Tracheophyta</taxon>
        <taxon>Spermatophyta</taxon>
        <taxon>Magnoliopsida</taxon>
        <taxon>eudicotyledons</taxon>
        <taxon>Gunneridae</taxon>
        <taxon>Pentapetalae</taxon>
        <taxon>Caryophyllales</taxon>
        <taxon>Aizoaceae</taxon>
        <taxon>Sesuvium</taxon>
    </lineage>
</organism>
<keyword evidence="3 7" id="KW-0808">Transferase</keyword>
<dbReference type="PANTHER" id="PTHR20961">
    <property type="entry name" value="GLYCOSYLTRANSFERASE"/>
    <property type="match status" value="1"/>
</dbReference>
<comment type="subcellular location">
    <subcellularLocation>
        <location evidence="1">Golgi apparatus membrane</location>
        <topology evidence="1">Single-pass type II membrane protein</topology>
    </subcellularLocation>
</comment>
<feature type="domain" description="Glycosyltransferase 61 catalytic" evidence="6">
    <location>
        <begin position="322"/>
        <end position="415"/>
    </location>
</feature>
<dbReference type="AlphaFoldDB" id="A0A2I7ZAV4"/>
<evidence type="ECO:0000256" key="4">
    <source>
        <dbReference type="ARBA" id="ARBA00023180"/>
    </source>
</evidence>
<dbReference type="Pfam" id="PF04577">
    <property type="entry name" value="Glyco_transf_61"/>
    <property type="match status" value="1"/>
</dbReference>
<evidence type="ECO:0000256" key="5">
    <source>
        <dbReference type="SAM" id="Phobius"/>
    </source>
</evidence>
<dbReference type="GO" id="GO:0016763">
    <property type="term" value="F:pentosyltransferase activity"/>
    <property type="evidence" value="ECO:0007669"/>
    <property type="project" value="UniProtKB-ARBA"/>
</dbReference>
<evidence type="ECO:0000313" key="7">
    <source>
        <dbReference type="EMBL" id="AUS89440.1"/>
    </source>
</evidence>
<evidence type="ECO:0000256" key="3">
    <source>
        <dbReference type="ARBA" id="ARBA00022679"/>
    </source>
</evidence>
<evidence type="ECO:0000259" key="6">
    <source>
        <dbReference type="Pfam" id="PF04577"/>
    </source>
</evidence>
<keyword evidence="2" id="KW-0328">Glycosyltransferase</keyword>
<dbReference type="InterPro" id="IPR049625">
    <property type="entry name" value="Glyco_transf_61_cat"/>
</dbReference>
<evidence type="ECO:0000256" key="1">
    <source>
        <dbReference type="ARBA" id="ARBA00004323"/>
    </source>
</evidence>
<dbReference type="GO" id="GO:0000139">
    <property type="term" value="C:Golgi membrane"/>
    <property type="evidence" value="ECO:0007669"/>
    <property type="project" value="UniProtKB-SubCell"/>
</dbReference>
<dbReference type="EMBL" id="KY434040">
    <property type="protein sequence ID" value="AUS89440.1"/>
    <property type="molecule type" value="mRNA"/>
</dbReference>
<name>A0A2I7ZAV4_SESPO</name>
<reference evidence="7" key="1">
    <citation type="submission" date="2017-01" db="EMBL/GenBank/DDBJ databases">
        <title>Integrating RNA transcriptome wide and microRNA analyses for the identification of molecular regulators associated with high salt tolerance in Sesuvium portulacastrum (L.).</title>
        <authorList>
            <person name="Nikalje G.C."/>
            <person name="Srivastava A.K."/>
            <person name="Sablok G."/>
            <person name="Nikam T.D."/>
            <person name="Suprasanna P."/>
        </authorList>
    </citation>
    <scope>NUCLEOTIDE SEQUENCE</scope>
</reference>
<feature type="transmembrane region" description="Helical" evidence="5">
    <location>
        <begin position="21"/>
        <end position="41"/>
    </location>
</feature>
<dbReference type="InterPro" id="IPR007657">
    <property type="entry name" value="Glycosyltransferase_61"/>
</dbReference>
<evidence type="ECO:0000256" key="2">
    <source>
        <dbReference type="ARBA" id="ARBA00022676"/>
    </source>
</evidence>
<keyword evidence="5" id="KW-0812">Transmembrane</keyword>
<keyword evidence="5" id="KW-0472">Membrane</keyword>
<protein>
    <submittedName>
        <fullName evidence="7">Glycosyltransferase</fullName>
    </submittedName>
</protein>